<evidence type="ECO:0000256" key="9">
    <source>
        <dbReference type="SAM" id="MobiDB-lite"/>
    </source>
</evidence>
<evidence type="ECO:0000256" key="6">
    <source>
        <dbReference type="ARBA" id="ARBA00023159"/>
    </source>
</evidence>
<keyword evidence="12" id="KW-1185">Reference proteome</keyword>
<evidence type="ECO:0000256" key="2">
    <source>
        <dbReference type="ARBA" id="ARBA00022745"/>
    </source>
</evidence>
<dbReference type="GO" id="GO:0005634">
    <property type="term" value="C:nucleus"/>
    <property type="evidence" value="ECO:0007669"/>
    <property type="project" value="UniProtKB-SubCell"/>
</dbReference>
<evidence type="ECO:0000313" key="12">
    <source>
        <dbReference type="Proteomes" id="UP000241394"/>
    </source>
</evidence>
<dbReference type="Proteomes" id="UP000241394">
    <property type="component" value="Chromosome LG3"/>
</dbReference>
<dbReference type="Gene3D" id="3.30.730.10">
    <property type="entry name" value="AP2/ERF domain"/>
    <property type="match status" value="1"/>
</dbReference>
<dbReference type="CDD" id="cd00018">
    <property type="entry name" value="AP2"/>
    <property type="match status" value="1"/>
</dbReference>
<comment type="caution">
    <text evidence="11">The sequence shown here is derived from an EMBL/GenBank/DDBJ whole genome shotgun (WGS) entry which is preliminary data.</text>
</comment>
<dbReference type="EMBL" id="NKQK01000003">
    <property type="protein sequence ID" value="PSS33214.1"/>
    <property type="molecule type" value="Genomic_DNA"/>
</dbReference>
<dbReference type="PANTHER" id="PTHR31190">
    <property type="entry name" value="DNA-BINDING DOMAIN"/>
    <property type="match status" value="1"/>
</dbReference>
<dbReference type="InParanoid" id="A0A2R6RT52"/>
<feature type="region of interest" description="Disordered" evidence="9">
    <location>
        <begin position="97"/>
        <end position="116"/>
    </location>
</feature>
<evidence type="ECO:0000256" key="3">
    <source>
        <dbReference type="ARBA" id="ARBA00022821"/>
    </source>
</evidence>
<dbReference type="InterPro" id="IPR001471">
    <property type="entry name" value="AP2/ERF_dom"/>
</dbReference>
<feature type="domain" description="AP2/ERF" evidence="10">
    <location>
        <begin position="116"/>
        <end position="174"/>
    </location>
</feature>
<dbReference type="OrthoDB" id="674504at2759"/>
<organism evidence="11 12">
    <name type="scientific">Actinidia chinensis var. chinensis</name>
    <name type="common">Chinese soft-hair kiwi</name>
    <dbReference type="NCBI Taxonomy" id="1590841"/>
    <lineage>
        <taxon>Eukaryota</taxon>
        <taxon>Viridiplantae</taxon>
        <taxon>Streptophyta</taxon>
        <taxon>Embryophyta</taxon>
        <taxon>Tracheophyta</taxon>
        <taxon>Spermatophyta</taxon>
        <taxon>Magnoliopsida</taxon>
        <taxon>eudicotyledons</taxon>
        <taxon>Gunneridae</taxon>
        <taxon>Pentapetalae</taxon>
        <taxon>asterids</taxon>
        <taxon>Ericales</taxon>
        <taxon>Actinidiaceae</taxon>
        <taxon>Actinidia</taxon>
    </lineage>
</organism>
<dbReference type="STRING" id="1590841.A0A2R6RT52"/>
<dbReference type="GO" id="GO:0009873">
    <property type="term" value="P:ethylene-activated signaling pathway"/>
    <property type="evidence" value="ECO:0007669"/>
    <property type="project" value="UniProtKB-KW"/>
</dbReference>
<keyword evidence="4" id="KW-0805">Transcription regulation</keyword>
<dbReference type="PROSITE" id="PS51032">
    <property type="entry name" value="AP2_ERF"/>
    <property type="match status" value="1"/>
</dbReference>
<dbReference type="PRINTS" id="PR00367">
    <property type="entry name" value="ETHRSPELEMNT"/>
</dbReference>
<dbReference type="InterPro" id="IPR036955">
    <property type="entry name" value="AP2/ERF_dom_sf"/>
</dbReference>
<feature type="compositionally biased region" description="Polar residues" evidence="9">
    <location>
        <begin position="97"/>
        <end position="107"/>
    </location>
</feature>
<dbReference type="SMART" id="SM00380">
    <property type="entry name" value="AP2"/>
    <property type="match status" value="1"/>
</dbReference>
<evidence type="ECO:0000256" key="5">
    <source>
        <dbReference type="ARBA" id="ARBA00023125"/>
    </source>
</evidence>
<keyword evidence="3" id="KW-0611">Plant defense</keyword>
<dbReference type="GO" id="GO:0006952">
    <property type="term" value="P:defense response"/>
    <property type="evidence" value="ECO:0007669"/>
    <property type="project" value="UniProtKB-KW"/>
</dbReference>
<keyword evidence="7" id="KW-0804">Transcription</keyword>
<protein>
    <submittedName>
        <fullName evidence="11">Ethylene-responsive transcription factor 5 like</fullName>
    </submittedName>
</protein>
<keyword evidence="6" id="KW-0010">Activator</keyword>
<dbReference type="GO" id="GO:0000976">
    <property type="term" value="F:transcription cis-regulatory region binding"/>
    <property type="evidence" value="ECO:0007669"/>
    <property type="project" value="UniProtKB-ARBA"/>
</dbReference>
<feature type="compositionally biased region" description="Basic and acidic residues" evidence="9">
    <location>
        <begin position="192"/>
        <end position="204"/>
    </location>
</feature>
<dbReference type="PANTHER" id="PTHR31190:SF499">
    <property type="entry name" value="ETHYLENE-RESPONSIVE TRANSCRIPTION FACTOR ERF105"/>
    <property type="match status" value="1"/>
</dbReference>
<dbReference type="GO" id="GO:0003700">
    <property type="term" value="F:DNA-binding transcription factor activity"/>
    <property type="evidence" value="ECO:0007669"/>
    <property type="project" value="InterPro"/>
</dbReference>
<dbReference type="Pfam" id="PF00847">
    <property type="entry name" value="AP2"/>
    <property type="match status" value="1"/>
</dbReference>
<keyword evidence="5" id="KW-0238">DNA-binding</keyword>
<dbReference type="OMA" id="QNITCHH"/>
<name>A0A2R6RT52_ACTCC</name>
<evidence type="ECO:0000259" key="10">
    <source>
        <dbReference type="PROSITE" id="PS51032"/>
    </source>
</evidence>
<dbReference type="Gramene" id="PSS33214">
    <property type="protein sequence ID" value="PSS33214"/>
    <property type="gene ID" value="CEY00_Acc03600"/>
</dbReference>
<comment type="subcellular location">
    <subcellularLocation>
        <location evidence="1">Nucleus</location>
    </subcellularLocation>
</comment>
<evidence type="ECO:0000256" key="4">
    <source>
        <dbReference type="ARBA" id="ARBA00023015"/>
    </source>
</evidence>
<evidence type="ECO:0000313" key="11">
    <source>
        <dbReference type="EMBL" id="PSS33214.1"/>
    </source>
</evidence>
<reference evidence="11 12" key="1">
    <citation type="submission" date="2017-07" db="EMBL/GenBank/DDBJ databases">
        <title>An improved, manually edited Actinidia chinensis var. chinensis (kiwifruit) genome highlights the challenges associated with draft genomes and gene prediction in plants.</title>
        <authorList>
            <person name="Pilkington S."/>
            <person name="Crowhurst R."/>
            <person name="Hilario E."/>
            <person name="Nardozza S."/>
            <person name="Fraser L."/>
            <person name="Peng Y."/>
            <person name="Gunaseelan K."/>
            <person name="Simpson R."/>
            <person name="Tahir J."/>
            <person name="Deroles S."/>
            <person name="Templeton K."/>
            <person name="Luo Z."/>
            <person name="Davy M."/>
            <person name="Cheng C."/>
            <person name="Mcneilage M."/>
            <person name="Scaglione D."/>
            <person name="Liu Y."/>
            <person name="Zhang Q."/>
            <person name="Datson P."/>
            <person name="De Silva N."/>
            <person name="Gardiner S."/>
            <person name="Bassett H."/>
            <person name="Chagne D."/>
            <person name="Mccallum J."/>
            <person name="Dzierzon H."/>
            <person name="Deng C."/>
            <person name="Wang Y.-Y."/>
            <person name="Barron N."/>
            <person name="Manako K."/>
            <person name="Bowen J."/>
            <person name="Foster T."/>
            <person name="Erridge Z."/>
            <person name="Tiffin H."/>
            <person name="Waite C."/>
            <person name="Davies K."/>
            <person name="Grierson E."/>
            <person name="Laing W."/>
            <person name="Kirk R."/>
            <person name="Chen X."/>
            <person name="Wood M."/>
            <person name="Montefiori M."/>
            <person name="Brummell D."/>
            <person name="Schwinn K."/>
            <person name="Catanach A."/>
            <person name="Fullerton C."/>
            <person name="Li D."/>
            <person name="Meiyalaghan S."/>
            <person name="Nieuwenhuizen N."/>
            <person name="Read N."/>
            <person name="Prakash R."/>
            <person name="Hunter D."/>
            <person name="Zhang H."/>
            <person name="Mckenzie M."/>
            <person name="Knabel M."/>
            <person name="Harris A."/>
            <person name="Allan A."/>
            <person name="Chen A."/>
            <person name="Janssen B."/>
            <person name="Plunkett B."/>
            <person name="Dwamena C."/>
            <person name="Voogd C."/>
            <person name="Leif D."/>
            <person name="Lafferty D."/>
            <person name="Souleyre E."/>
            <person name="Varkonyi-Gasic E."/>
            <person name="Gambi F."/>
            <person name="Hanley J."/>
            <person name="Yao J.-L."/>
            <person name="Cheung J."/>
            <person name="David K."/>
            <person name="Warren B."/>
            <person name="Marsh K."/>
            <person name="Snowden K."/>
            <person name="Lin-Wang K."/>
            <person name="Brian L."/>
            <person name="Martinez-Sanchez M."/>
            <person name="Wang M."/>
            <person name="Ileperuma N."/>
            <person name="Macnee N."/>
            <person name="Campin R."/>
            <person name="Mcatee P."/>
            <person name="Drummond R."/>
            <person name="Espley R."/>
            <person name="Ireland H."/>
            <person name="Wu R."/>
            <person name="Atkinson R."/>
            <person name="Karunairetnam S."/>
            <person name="Bulley S."/>
            <person name="Chunkath S."/>
            <person name="Hanley Z."/>
            <person name="Storey R."/>
            <person name="Thrimawithana A."/>
            <person name="Thomson S."/>
            <person name="David C."/>
            <person name="Testolin R."/>
        </authorList>
    </citation>
    <scope>NUCLEOTIDE SEQUENCE [LARGE SCALE GENOMIC DNA]</scope>
    <source>
        <strain evidence="12">cv. Red5</strain>
        <tissue evidence="11">Young leaf</tissue>
    </source>
</reference>
<keyword evidence="8" id="KW-0539">Nucleus</keyword>
<evidence type="ECO:0000256" key="7">
    <source>
        <dbReference type="ARBA" id="ARBA00023163"/>
    </source>
</evidence>
<evidence type="ECO:0000256" key="8">
    <source>
        <dbReference type="ARBA" id="ARBA00023242"/>
    </source>
</evidence>
<dbReference type="AlphaFoldDB" id="A0A2R6RT52"/>
<dbReference type="FunFam" id="3.30.730.10:FF:000001">
    <property type="entry name" value="Ethylene-responsive transcription factor 2"/>
    <property type="match status" value="1"/>
</dbReference>
<feature type="region of interest" description="Disordered" evidence="9">
    <location>
        <begin position="176"/>
        <end position="217"/>
    </location>
</feature>
<dbReference type="SUPFAM" id="SSF54171">
    <property type="entry name" value="DNA-binding domain"/>
    <property type="match status" value="1"/>
</dbReference>
<gene>
    <name evidence="11" type="ORF">CEY00_Acc03600</name>
</gene>
<evidence type="ECO:0000256" key="1">
    <source>
        <dbReference type="ARBA" id="ARBA00004123"/>
    </source>
</evidence>
<keyword evidence="2" id="KW-0936">Ethylene signaling pathway</keyword>
<dbReference type="FunCoup" id="A0A2R6RT52">
    <property type="interactions" value="172"/>
</dbReference>
<accession>A0A2R6RT52</accession>
<sequence length="260" mass="28362">MMTTTDELLALELIRKHLLGDFTSTESFITNLNLSPAASSDTSDLSLSPADSNSFFSDPKYSGSPTSPFDCLNPEHDFPEFESKPEIGNWMVSVPKNRSFTGTGQRESGNKSERRHYRGVRMRPWGKFAAEIRDPTRKGSRVWLGTFDEAIDAARAYDCAAFKMRGSKAILNFPLEAGKSDPPAGNGRKRRIEGGAERRPKRVEVASPEWDDGGSSGFPLTPSSWAAVLEGVSGFSEGDVGSPFSPRSVVSRCCKNGVIV</sequence>
<dbReference type="InterPro" id="IPR016177">
    <property type="entry name" value="DNA-bd_dom_sf"/>
</dbReference>
<proteinExistence type="predicted"/>
<reference evidence="12" key="2">
    <citation type="journal article" date="2018" name="BMC Genomics">
        <title>A manually annotated Actinidia chinensis var. chinensis (kiwifruit) genome highlights the challenges associated with draft genomes and gene prediction in plants.</title>
        <authorList>
            <person name="Pilkington S.M."/>
            <person name="Crowhurst R."/>
            <person name="Hilario E."/>
            <person name="Nardozza S."/>
            <person name="Fraser L."/>
            <person name="Peng Y."/>
            <person name="Gunaseelan K."/>
            <person name="Simpson R."/>
            <person name="Tahir J."/>
            <person name="Deroles S.C."/>
            <person name="Templeton K."/>
            <person name="Luo Z."/>
            <person name="Davy M."/>
            <person name="Cheng C."/>
            <person name="McNeilage M."/>
            <person name="Scaglione D."/>
            <person name="Liu Y."/>
            <person name="Zhang Q."/>
            <person name="Datson P."/>
            <person name="De Silva N."/>
            <person name="Gardiner S.E."/>
            <person name="Bassett H."/>
            <person name="Chagne D."/>
            <person name="McCallum J."/>
            <person name="Dzierzon H."/>
            <person name="Deng C."/>
            <person name="Wang Y.Y."/>
            <person name="Barron L."/>
            <person name="Manako K."/>
            <person name="Bowen J."/>
            <person name="Foster T.M."/>
            <person name="Erridge Z.A."/>
            <person name="Tiffin H."/>
            <person name="Waite C.N."/>
            <person name="Davies K.M."/>
            <person name="Grierson E.P."/>
            <person name="Laing W.A."/>
            <person name="Kirk R."/>
            <person name="Chen X."/>
            <person name="Wood M."/>
            <person name="Montefiori M."/>
            <person name="Brummell D.A."/>
            <person name="Schwinn K.E."/>
            <person name="Catanach A."/>
            <person name="Fullerton C."/>
            <person name="Li D."/>
            <person name="Meiyalaghan S."/>
            <person name="Nieuwenhuizen N."/>
            <person name="Read N."/>
            <person name="Prakash R."/>
            <person name="Hunter D."/>
            <person name="Zhang H."/>
            <person name="McKenzie M."/>
            <person name="Knabel M."/>
            <person name="Harris A."/>
            <person name="Allan A.C."/>
            <person name="Gleave A."/>
            <person name="Chen A."/>
            <person name="Janssen B.J."/>
            <person name="Plunkett B."/>
            <person name="Ampomah-Dwamena C."/>
            <person name="Voogd C."/>
            <person name="Leif D."/>
            <person name="Lafferty D."/>
            <person name="Souleyre E.J.F."/>
            <person name="Varkonyi-Gasic E."/>
            <person name="Gambi F."/>
            <person name="Hanley J."/>
            <person name="Yao J.L."/>
            <person name="Cheung J."/>
            <person name="David K.M."/>
            <person name="Warren B."/>
            <person name="Marsh K."/>
            <person name="Snowden K.C."/>
            <person name="Lin-Wang K."/>
            <person name="Brian L."/>
            <person name="Martinez-Sanchez M."/>
            <person name="Wang M."/>
            <person name="Ileperuma N."/>
            <person name="Macnee N."/>
            <person name="Campin R."/>
            <person name="McAtee P."/>
            <person name="Drummond R.S.M."/>
            <person name="Espley R.V."/>
            <person name="Ireland H.S."/>
            <person name="Wu R."/>
            <person name="Atkinson R.G."/>
            <person name="Karunairetnam S."/>
            <person name="Bulley S."/>
            <person name="Chunkath S."/>
            <person name="Hanley Z."/>
            <person name="Storey R."/>
            <person name="Thrimawithana A.H."/>
            <person name="Thomson S."/>
            <person name="David C."/>
            <person name="Testolin R."/>
            <person name="Huang H."/>
            <person name="Hellens R.P."/>
            <person name="Schaffer R.J."/>
        </authorList>
    </citation>
    <scope>NUCLEOTIDE SEQUENCE [LARGE SCALE GENOMIC DNA]</scope>
    <source>
        <strain evidence="12">cv. Red5</strain>
    </source>
</reference>
<dbReference type="InterPro" id="IPR044808">
    <property type="entry name" value="ERF_plant"/>
</dbReference>